<gene>
    <name evidence="1" type="ORF">V6N11_057995</name>
</gene>
<dbReference type="SUPFAM" id="SSF56219">
    <property type="entry name" value="DNase I-like"/>
    <property type="match status" value="1"/>
</dbReference>
<evidence type="ECO:0008006" key="3">
    <source>
        <dbReference type="Google" id="ProtNLM"/>
    </source>
</evidence>
<dbReference type="PANTHER" id="PTHR33710">
    <property type="entry name" value="BNAC02G09200D PROTEIN"/>
    <property type="match status" value="1"/>
</dbReference>
<dbReference type="PANTHER" id="PTHR33710:SF62">
    <property type="entry name" value="DUF4283 DOMAIN PROTEIN"/>
    <property type="match status" value="1"/>
</dbReference>
<evidence type="ECO:0000313" key="1">
    <source>
        <dbReference type="EMBL" id="KAK8983247.1"/>
    </source>
</evidence>
<name>A0ABR2P481_9ROSI</name>
<sequence>MERIRRKCGFSQGVDISSNGSSGGLSIGWKDTVSISIRSFSLHHIDIFVLNERDFNEILSLNEKKGGLLRNEWQMQNLRDALGDCELFDLGYNGNWYTWEWGRTSANNIRARLDRGVANSAWDSLFPDYRLDHLPHSFSDHCPLLLDTCANLGQSQQFWHFRFEASWLLESSCEAEVEHLWSTSVGSVPDRLLEVSLGLDRWFRKIRRDKRLSVRELQKRITDLKGLKSSGPHFWVDDAPATVQNLAAQDRRFVEPP</sequence>
<organism evidence="1 2">
    <name type="scientific">Hibiscus sabdariffa</name>
    <name type="common">roselle</name>
    <dbReference type="NCBI Taxonomy" id="183260"/>
    <lineage>
        <taxon>Eukaryota</taxon>
        <taxon>Viridiplantae</taxon>
        <taxon>Streptophyta</taxon>
        <taxon>Embryophyta</taxon>
        <taxon>Tracheophyta</taxon>
        <taxon>Spermatophyta</taxon>
        <taxon>Magnoliopsida</taxon>
        <taxon>eudicotyledons</taxon>
        <taxon>Gunneridae</taxon>
        <taxon>Pentapetalae</taxon>
        <taxon>rosids</taxon>
        <taxon>malvids</taxon>
        <taxon>Malvales</taxon>
        <taxon>Malvaceae</taxon>
        <taxon>Malvoideae</taxon>
        <taxon>Hibiscus</taxon>
    </lineage>
</organism>
<comment type="caution">
    <text evidence="1">The sequence shown here is derived from an EMBL/GenBank/DDBJ whole genome shotgun (WGS) entry which is preliminary data.</text>
</comment>
<accession>A0ABR2P481</accession>
<dbReference type="InterPro" id="IPR036691">
    <property type="entry name" value="Endo/exonu/phosph_ase_sf"/>
</dbReference>
<protein>
    <recommendedName>
        <fullName evidence="3">Reverse transcriptase</fullName>
    </recommendedName>
</protein>
<keyword evidence="2" id="KW-1185">Reference proteome</keyword>
<reference evidence="1 2" key="1">
    <citation type="journal article" date="2024" name="G3 (Bethesda)">
        <title>Genome assembly of Hibiscus sabdariffa L. provides insights into metabolisms of medicinal natural products.</title>
        <authorList>
            <person name="Kim T."/>
        </authorList>
    </citation>
    <scope>NUCLEOTIDE SEQUENCE [LARGE SCALE GENOMIC DNA]</scope>
    <source>
        <strain evidence="1">TK-2024</strain>
        <tissue evidence="1">Old leaves</tissue>
    </source>
</reference>
<dbReference type="EMBL" id="JBBPBN010000082">
    <property type="protein sequence ID" value="KAK8983247.1"/>
    <property type="molecule type" value="Genomic_DNA"/>
</dbReference>
<evidence type="ECO:0000313" key="2">
    <source>
        <dbReference type="Proteomes" id="UP001396334"/>
    </source>
</evidence>
<proteinExistence type="predicted"/>
<dbReference type="Proteomes" id="UP001396334">
    <property type="component" value="Unassembled WGS sequence"/>
</dbReference>
<dbReference type="Gene3D" id="3.60.10.10">
    <property type="entry name" value="Endonuclease/exonuclease/phosphatase"/>
    <property type="match status" value="1"/>
</dbReference>